<accession>M3FJV6</accession>
<dbReference type="GO" id="GO:0000731">
    <property type="term" value="P:DNA synthesis involved in DNA repair"/>
    <property type="evidence" value="ECO:0007669"/>
    <property type="project" value="TreeGrafter"/>
</dbReference>
<name>M3FJV6_LEPBO</name>
<dbReference type="Pfam" id="PF13304">
    <property type="entry name" value="AAA_21"/>
    <property type="match status" value="1"/>
</dbReference>
<sequence>MDDVPIQFPNDPQRPFRDSKKKELEKELRSLENKLKELNTAIQVEEARIQDSLPEKEKDLIRTIQTLSEKELYFSNIVSKRRSAIFAQELVEEISKDQSAQFSFVSSEVGKEINFVLPKREISFESIDKKESIKMKDQSGEFRPIDHLSGGTLATFYLIFKLFLARKTVPKHGILLLDEPFVHLDTERINSALSYLKAFQEETGYQICFFTKQEELAEIVLKIFQNSTKIPL</sequence>
<dbReference type="PANTHER" id="PTHR32182:SF0">
    <property type="entry name" value="DNA REPLICATION AND REPAIR PROTEIN RECF"/>
    <property type="match status" value="1"/>
</dbReference>
<dbReference type="Proteomes" id="UP000011783">
    <property type="component" value="Unassembled WGS sequence"/>
</dbReference>
<evidence type="ECO:0000256" key="1">
    <source>
        <dbReference type="SAM" id="MobiDB-lite"/>
    </source>
</evidence>
<reference evidence="3 4" key="1">
    <citation type="submission" date="2013-01" db="EMBL/GenBank/DDBJ databases">
        <authorList>
            <person name="Harkins D.M."/>
            <person name="Durkin A.S."/>
            <person name="Brinkac L.M."/>
            <person name="Haft D.H."/>
            <person name="Selengut J.D."/>
            <person name="Sanka R."/>
            <person name="DePew J."/>
            <person name="Purushe J."/>
            <person name="Picardeau M."/>
            <person name="Werts C."/>
            <person name="Goarant C."/>
            <person name="Vinetz J.M."/>
            <person name="Sutton G.G."/>
            <person name="Nierman W.C."/>
            <person name="Fouts D.E."/>
        </authorList>
    </citation>
    <scope>NUCLEOTIDE SEQUENCE [LARGE SCALE GENOMIC DNA]</scope>
    <source>
        <strain evidence="3 4">200701203</strain>
    </source>
</reference>
<feature type="region of interest" description="Disordered" evidence="1">
    <location>
        <begin position="1"/>
        <end position="23"/>
    </location>
</feature>
<dbReference type="InterPro" id="IPR027417">
    <property type="entry name" value="P-loop_NTPase"/>
</dbReference>
<dbReference type="PANTHER" id="PTHR32182">
    <property type="entry name" value="DNA REPLICATION AND REPAIR PROTEIN RECF"/>
    <property type="match status" value="1"/>
</dbReference>
<dbReference type="GO" id="GO:0016887">
    <property type="term" value="F:ATP hydrolysis activity"/>
    <property type="evidence" value="ECO:0007669"/>
    <property type="project" value="InterPro"/>
</dbReference>
<dbReference type="AlphaFoldDB" id="M3FJV6"/>
<gene>
    <name evidence="3" type="ORF">LEP1GSC123_2679</name>
</gene>
<dbReference type="GO" id="GO:0006302">
    <property type="term" value="P:double-strand break repair"/>
    <property type="evidence" value="ECO:0007669"/>
    <property type="project" value="TreeGrafter"/>
</dbReference>
<feature type="domain" description="ATPase AAA-type core" evidence="2">
    <location>
        <begin position="62"/>
        <end position="211"/>
    </location>
</feature>
<feature type="compositionally biased region" description="Basic and acidic residues" evidence="1">
    <location>
        <begin position="14"/>
        <end position="23"/>
    </location>
</feature>
<protein>
    <submittedName>
        <fullName evidence="3">AAA ATPase domain protein</fullName>
    </submittedName>
</protein>
<dbReference type="Gene3D" id="3.40.50.300">
    <property type="entry name" value="P-loop containing nucleotide triphosphate hydrolases"/>
    <property type="match status" value="1"/>
</dbReference>
<dbReference type="EMBL" id="AKWO02000004">
    <property type="protein sequence ID" value="EMG02108.1"/>
    <property type="molecule type" value="Genomic_DNA"/>
</dbReference>
<organism evidence="3 4">
    <name type="scientific">Leptospira borgpetersenii str. 200701203</name>
    <dbReference type="NCBI Taxonomy" id="1193007"/>
    <lineage>
        <taxon>Bacteria</taxon>
        <taxon>Pseudomonadati</taxon>
        <taxon>Spirochaetota</taxon>
        <taxon>Spirochaetia</taxon>
        <taxon>Leptospirales</taxon>
        <taxon>Leptospiraceae</taxon>
        <taxon>Leptospira</taxon>
    </lineage>
</organism>
<comment type="caution">
    <text evidence="3">The sequence shown here is derived from an EMBL/GenBank/DDBJ whole genome shotgun (WGS) entry which is preliminary data.</text>
</comment>
<evidence type="ECO:0000313" key="3">
    <source>
        <dbReference type="EMBL" id="EMG02108.1"/>
    </source>
</evidence>
<evidence type="ECO:0000313" key="4">
    <source>
        <dbReference type="Proteomes" id="UP000011783"/>
    </source>
</evidence>
<dbReference type="SUPFAM" id="SSF52540">
    <property type="entry name" value="P-loop containing nucleoside triphosphate hydrolases"/>
    <property type="match status" value="1"/>
</dbReference>
<dbReference type="InterPro" id="IPR003959">
    <property type="entry name" value="ATPase_AAA_core"/>
</dbReference>
<dbReference type="BioCyc" id="LBOR1193007:G11KN-3565-MONOMER"/>
<proteinExistence type="predicted"/>
<dbReference type="GO" id="GO:0005524">
    <property type="term" value="F:ATP binding"/>
    <property type="evidence" value="ECO:0007669"/>
    <property type="project" value="InterPro"/>
</dbReference>
<evidence type="ECO:0000259" key="2">
    <source>
        <dbReference type="Pfam" id="PF13304"/>
    </source>
</evidence>